<dbReference type="PROSITE" id="PS00483">
    <property type="entry name" value="DIHYDROOROTASE_2"/>
    <property type="match status" value="1"/>
</dbReference>
<dbReference type="Proteomes" id="UP000247409">
    <property type="component" value="Unassembled WGS sequence"/>
</dbReference>
<dbReference type="STRING" id="448386.A0A2V3IXH4"/>
<dbReference type="PANTHER" id="PTHR43137">
    <property type="entry name" value="DIHYDROOROTASE"/>
    <property type="match status" value="1"/>
</dbReference>
<evidence type="ECO:0000313" key="10">
    <source>
        <dbReference type="Proteomes" id="UP000247409"/>
    </source>
</evidence>
<evidence type="ECO:0000259" key="8">
    <source>
        <dbReference type="Pfam" id="PF01979"/>
    </source>
</evidence>
<dbReference type="GO" id="GO:0044205">
    <property type="term" value="P:'de novo' UMP biosynthetic process"/>
    <property type="evidence" value="ECO:0007669"/>
    <property type="project" value="UniProtKB-UniPathway"/>
</dbReference>
<comment type="similarity">
    <text evidence="2">Belongs to the metallo-dependent hydrolases superfamily. DHOase family. Class II DHOase subfamily.</text>
</comment>
<dbReference type="HAMAP" id="MF_00219">
    <property type="entry name" value="PyrC_classII"/>
    <property type="match status" value="1"/>
</dbReference>
<sequence>MLVCDTDTPTILTIRRPDDFHTHFRDDEMLKVVAPYTARQFSRAIVMPNLRPPVRNADDAIAYRKRIMSALPNYPGFEPLMTLYLTDDTTSEMIHEAHASGLVKACKLYPAGATTNSSNGVTSVEKITEALHAMQEVGMVLCVHGESTEDGIEIFDREERFVRQTLPILLQRFPTLKIVLEHVTTAEAVEVVKSTPGNRLAATITAHHLLYSVSSIFEGGKIRPAMFCLPILKRETHRQALLRAIAEDTDGKFFAGTDSAPHRQSAKFCPAGCAGIFSAHAAIELYAEAFEQAAVLHKLEAFVSESGARFYGLPLNKRSIKLVKSRQAVPSKISVPGSDPIVPLRAGEYVQWMVTEAP</sequence>
<protein>
    <recommendedName>
        <fullName evidence="3">dihydroorotase</fullName>
        <ecNumber evidence="3">3.5.2.3</ecNumber>
    </recommendedName>
</protein>
<dbReference type="PIRSF" id="PIRSF001237">
    <property type="entry name" value="DHOdimr"/>
    <property type="match status" value="1"/>
</dbReference>
<accession>A0A2V3IXH4</accession>
<keyword evidence="10" id="KW-1185">Reference proteome</keyword>
<dbReference type="NCBIfam" id="TIGR00856">
    <property type="entry name" value="pyrC_dimer"/>
    <property type="match status" value="1"/>
</dbReference>
<dbReference type="GO" id="GO:0006207">
    <property type="term" value="P:'de novo' pyrimidine nucleobase biosynthetic process"/>
    <property type="evidence" value="ECO:0007669"/>
    <property type="project" value="TreeGrafter"/>
</dbReference>
<keyword evidence="4" id="KW-0479">Metal-binding</keyword>
<keyword evidence="6" id="KW-0862">Zinc</keyword>
<evidence type="ECO:0000256" key="6">
    <source>
        <dbReference type="ARBA" id="ARBA00022833"/>
    </source>
</evidence>
<dbReference type="EC" id="3.5.2.3" evidence="3"/>
<dbReference type="InterPro" id="IPR002195">
    <property type="entry name" value="Dihydroorotase_CS"/>
</dbReference>
<evidence type="ECO:0000256" key="5">
    <source>
        <dbReference type="ARBA" id="ARBA00022801"/>
    </source>
</evidence>
<evidence type="ECO:0000313" key="9">
    <source>
        <dbReference type="EMBL" id="PXF46842.1"/>
    </source>
</evidence>
<dbReference type="Pfam" id="PF01979">
    <property type="entry name" value="Amidohydro_1"/>
    <property type="match status" value="1"/>
</dbReference>
<comment type="pathway">
    <text evidence="1">Pyrimidine metabolism; UMP biosynthesis via de novo pathway; (S)-dihydroorotate from bicarbonate: step 3/3.</text>
</comment>
<dbReference type="Gene3D" id="3.20.20.140">
    <property type="entry name" value="Metal-dependent hydrolases"/>
    <property type="match status" value="1"/>
</dbReference>
<evidence type="ECO:0000256" key="1">
    <source>
        <dbReference type="ARBA" id="ARBA00004880"/>
    </source>
</evidence>
<proteinExistence type="inferred from homology"/>
<evidence type="ECO:0000256" key="3">
    <source>
        <dbReference type="ARBA" id="ARBA00012860"/>
    </source>
</evidence>
<dbReference type="SUPFAM" id="SSF51556">
    <property type="entry name" value="Metallo-dependent hydrolases"/>
    <property type="match status" value="1"/>
</dbReference>
<dbReference type="UniPathway" id="UPA00070">
    <property type="reaction ID" value="UER00117"/>
</dbReference>
<dbReference type="EMBL" id="NBIV01000032">
    <property type="protein sequence ID" value="PXF46842.1"/>
    <property type="molecule type" value="Genomic_DNA"/>
</dbReference>
<reference evidence="9 10" key="1">
    <citation type="journal article" date="2018" name="Mol. Biol. Evol.">
        <title>Analysis of the draft genome of the red seaweed Gracilariopsis chorda provides insights into genome size evolution in Rhodophyta.</title>
        <authorList>
            <person name="Lee J."/>
            <person name="Yang E.C."/>
            <person name="Graf L."/>
            <person name="Yang J.H."/>
            <person name="Qiu H."/>
            <person name="Zel Zion U."/>
            <person name="Chan C.X."/>
            <person name="Stephens T.G."/>
            <person name="Weber A.P.M."/>
            <person name="Boo G.H."/>
            <person name="Boo S.M."/>
            <person name="Kim K.M."/>
            <person name="Shin Y."/>
            <person name="Jung M."/>
            <person name="Lee S.J."/>
            <person name="Yim H.S."/>
            <person name="Lee J.H."/>
            <person name="Bhattacharya D."/>
            <person name="Yoon H.S."/>
        </authorList>
    </citation>
    <scope>NUCLEOTIDE SEQUENCE [LARGE SCALE GENOMIC DNA]</scope>
    <source>
        <strain evidence="9 10">SKKU-2015</strain>
        <tissue evidence="9">Whole body</tissue>
    </source>
</reference>
<evidence type="ECO:0000256" key="2">
    <source>
        <dbReference type="ARBA" id="ARBA00005631"/>
    </source>
</evidence>
<dbReference type="OrthoDB" id="1670005at2759"/>
<evidence type="ECO:0000256" key="4">
    <source>
        <dbReference type="ARBA" id="ARBA00022723"/>
    </source>
</evidence>
<comment type="caution">
    <text evidence="9">The sequence shown here is derived from an EMBL/GenBank/DDBJ whole genome shotgun (WGS) entry which is preliminary data.</text>
</comment>
<dbReference type="GO" id="GO:0046872">
    <property type="term" value="F:metal ion binding"/>
    <property type="evidence" value="ECO:0007669"/>
    <property type="project" value="UniProtKB-KW"/>
</dbReference>
<dbReference type="GO" id="GO:0004151">
    <property type="term" value="F:dihydroorotase activity"/>
    <property type="evidence" value="ECO:0007669"/>
    <property type="project" value="UniProtKB-EC"/>
</dbReference>
<keyword evidence="7" id="KW-0665">Pyrimidine biosynthesis</keyword>
<dbReference type="InterPro" id="IPR006680">
    <property type="entry name" value="Amidohydro-rel"/>
</dbReference>
<keyword evidence="5" id="KW-0378">Hydrolase</keyword>
<dbReference type="InterPro" id="IPR004721">
    <property type="entry name" value="DHOdimr"/>
</dbReference>
<dbReference type="CDD" id="cd01294">
    <property type="entry name" value="DHOase"/>
    <property type="match status" value="1"/>
</dbReference>
<evidence type="ECO:0000256" key="7">
    <source>
        <dbReference type="ARBA" id="ARBA00022975"/>
    </source>
</evidence>
<name>A0A2V3IXH4_9FLOR</name>
<feature type="domain" description="Amidohydrolase-related" evidence="8">
    <location>
        <begin position="19"/>
        <end position="316"/>
    </location>
</feature>
<gene>
    <name evidence="9" type="ORF">BWQ96_03371</name>
</gene>
<dbReference type="PANTHER" id="PTHR43137:SF1">
    <property type="entry name" value="DIHYDROOROTASE"/>
    <property type="match status" value="1"/>
</dbReference>
<dbReference type="GO" id="GO:0005737">
    <property type="term" value="C:cytoplasm"/>
    <property type="evidence" value="ECO:0007669"/>
    <property type="project" value="TreeGrafter"/>
</dbReference>
<dbReference type="AlphaFoldDB" id="A0A2V3IXH4"/>
<organism evidence="9 10">
    <name type="scientific">Gracilariopsis chorda</name>
    <dbReference type="NCBI Taxonomy" id="448386"/>
    <lineage>
        <taxon>Eukaryota</taxon>
        <taxon>Rhodophyta</taxon>
        <taxon>Florideophyceae</taxon>
        <taxon>Rhodymeniophycidae</taxon>
        <taxon>Gracilariales</taxon>
        <taxon>Gracilariaceae</taxon>
        <taxon>Gracilariopsis</taxon>
    </lineage>
</organism>
<dbReference type="InterPro" id="IPR032466">
    <property type="entry name" value="Metal_Hydrolase"/>
</dbReference>